<name>H5SPH3_9CHLR</name>
<protein>
    <submittedName>
        <fullName evidence="2">Serine O-acetyltransferase</fullName>
    </submittedName>
</protein>
<proteinExistence type="predicted"/>
<organism evidence="2">
    <name type="scientific">uncultured Chloroflexota bacterium</name>
    <dbReference type="NCBI Taxonomy" id="166587"/>
    <lineage>
        <taxon>Bacteria</taxon>
        <taxon>Bacillati</taxon>
        <taxon>Chloroflexota</taxon>
        <taxon>environmental samples</taxon>
    </lineage>
</organism>
<dbReference type="InterPro" id="IPR002744">
    <property type="entry name" value="MIP18-like"/>
</dbReference>
<feature type="domain" description="MIP18 family-like" evidence="1">
    <location>
        <begin position="25"/>
        <end position="87"/>
    </location>
</feature>
<evidence type="ECO:0000259" key="1">
    <source>
        <dbReference type="Pfam" id="PF01883"/>
    </source>
</evidence>
<dbReference type="EMBL" id="AP011792">
    <property type="protein sequence ID" value="BAL58059.1"/>
    <property type="molecule type" value="Genomic_DNA"/>
</dbReference>
<gene>
    <name evidence="2" type="ORF">HGMM_F54B02C24</name>
</gene>
<evidence type="ECO:0000313" key="2">
    <source>
        <dbReference type="EMBL" id="BAL58059.1"/>
    </source>
</evidence>
<dbReference type="Gene3D" id="3.30.300.130">
    <property type="entry name" value="Fe-S cluster assembly (FSCA)"/>
    <property type="match status" value="1"/>
</dbReference>
<dbReference type="InterPro" id="IPR052339">
    <property type="entry name" value="Fe-S_Maturation_MIP18"/>
</dbReference>
<dbReference type="SUPFAM" id="SSF117916">
    <property type="entry name" value="Fe-S cluster assembly (FSCA) domain-like"/>
    <property type="match status" value="1"/>
</dbReference>
<accession>H5SPH3</accession>
<dbReference type="PANTHER" id="PTHR42831">
    <property type="entry name" value="FE-S PROTEIN MATURATION AUXILIARY FACTOR YITW"/>
    <property type="match status" value="1"/>
</dbReference>
<dbReference type="Pfam" id="PF01883">
    <property type="entry name" value="FeS_assembly_P"/>
    <property type="match status" value="1"/>
</dbReference>
<dbReference type="GO" id="GO:0016740">
    <property type="term" value="F:transferase activity"/>
    <property type="evidence" value="ECO:0007669"/>
    <property type="project" value="UniProtKB-KW"/>
</dbReference>
<dbReference type="PANTHER" id="PTHR42831:SF1">
    <property type="entry name" value="FE-S PROTEIN MATURATION AUXILIARY FACTOR YITW"/>
    <property type="match status" value="1"/>
</dbReference>
<reference evidence="2" key="2">
    <citation type="journal article" date="2012" name="PLoS ONE">
        <title>A Deeply Branching Thermophilic Bacterium with an Ancient Acetyl-CoA Pathway Dominates a Subsurface Ecosystem.</title>
        <authorList>
            <person name="Takami H."/>
            <person name="Noguchi H."/>
            <person name="Takaki Y."/>
            <person name="Uchiyama I."/>
            <person name="Toyoda A."/>
            <person name="Nishi S."/>
            <person name="Chee G.-J."/>
            <person name="Arai W."/>
            <person name="Nunoura T."/>
            <person name="Itoh T."/>
            <person name="Hattori M."/>
            <person name="Takai K."/>
        </authorList>
    </citation>
    <scope>NUCLEOTIDE SEQUENCE</scope>
</reference>
<keyword evidence="2" id="KW-0808">Transferase</keyword>
<sequence length="116" mass="13421">MSETTTRQIRWTLHDTNPELVEPLREKLSQVVDPEIGLNVIQLGLIREVRIEDNNVARMRMILTTPFCPYGPALIEMTRQKAQEALGRPVTIEMGMEMWDFSMMEDPSILDWGLYA</sequence>
<dbReference type="AlphaFoldDB" id="H5SPH3"/>
<dbReference type="InterPro" id="IPR034904">
    <property type="entry name" value="FSCA_dom_sf"/>
</dbReference>
<reference evidence="2" key="1">
    <citation type="journal article" date="2005" name="Environ. Microbiol.">
        <title>Genetic and functional properties of uncultivated thermophilic crenarchaeotes from a subsurface gold mine as revealed by analysis of genome fragments.</title>
        <authorList>
            <person name="Nunoura T."/>
            <person name="Hirayama H."/>
            <person name="Takami H."/>
            <person name="Oida H."/>
            <person name="Nishi S."/>
            <person name="Shimamura S."/>
            <person name="Suzuki Y."/>
            <person name="Inagaki F."/>
            <person name="Takai K."/>
            <person name="Nealson K.H."/>
            <person name="Horikoshi K."/>
        </authorList>
    </citation>
    <scope>NUCLEOTIDE SEQUENCE</scope>
</reference>